<sequence>MKRDPELLQKLVDSIAEYGTIANACRACGVSKASFFNWCKQSASAGGDEFMVSIGEERMPFFEAVRASTRSVAFEVQENFRYRLLRGTDEIARFQGKTVYKRDPALDHLSDQDLEDLGITTRYLRDANGEFIPEMIHHEPSVHGVLAFLAAEFPKQWGNKSTVEINQRSTGVQVVKHQFAPKPSLPPVQEVAPVAAIEPPIIDVESDDLADLLGEEPIANHAETVPVAQPAPPVVEPVSAPPSQPEKVSELTRDLLDRLARRPGAERAAPIISSPIFRPEADDLDQRRIGAGSGPPPGAVKVV</sequence>
<dbReference type="AlphaFoldDB" id="A0AB39XE06"/>
<evidence type="ECO:0000256" key="1">
    <source>
        <dbReference type="SAM" id="MobiDB-lite"/>
    </source>
</evidence>
<dbReference type="RefSeq" id="WP_369720071.1">
    <property type="nucleotide sequence ID" value="NZ_CP165734.1"/>
</dbReference>
<feature type="compositionally biased region" description="Basic and acidic residues" evidence="1">
    <location>
        <begin position="279"/>
        <end position="288"/>
    </location>
</feature>
<dbReference type="EMBL" id="CP165734">
    <property type="protein sequence ID" value="XDV55621.1"/>
    <property type="molecule type" value="Genomic_DNA"/>
</dbReference>
<protein>
    <submittedName>
        <fullName evidence="2">Uncharacterized protein</fullName>
    </submittedName>
</protein>
<gene>
    <name evidence="2" type="ORF">AB8Z38_23000</name>
</gene>
<feature type="compositionally biased region" description="Pro residues" evidence="1">
    <location>
        <begin position="294"/>
        <end position="303"/>
    </location>
</feature>
<reference evidence="2" key="1">
    <citation type="submission" date="2024-08" db="EMBL/GenBank/DDBJ databases">
        <authorList>
            <person name="Chaddad Z."/>
            <person name="Lamrabet M."/>
            <person name="Bouhnik O."/>
            <person name="Alami S."/>
            <person name="Wipf D."/>
            <person name="Courty P.E."/>
            <person name="Missbah El Idrissi M."/>
        </authorList>
    </citation>
    <scope>NUCLEOTIDE SEQUENCE</scope>
    <source>
        <strain evidence="2">LLZ17</strain>
    </source>
</reference>
<feature type="region of interest" description="Disordered" evidence="1">
    <location>
        <begin position="264"/>
        <end position="303"/>
    </location>
</feature>
<name>A0AB39XE06_9BRAD</name>
<proteinExistence type="predicted"/>
<accession>A0AB39XE06</accession>
<organism evidence="2">
    <name type="scientific">Bradyrhizobium sp. LLZ17</name>
    <dbReference type="NCBI Taxonomy" id="3239388"/>
    <lineage>
        <taxon>Bacteria</taxon>
        <taxon>Pseudomonadati</taxon>
        <taxon>Pseudomonadota</taxon>
        <taxon>Alphaproteobacteria</taxon>
        <taxon>Hyphomicrobiales</taxon>
        <taxon>Nitrobacteraceae</taxon>
        <taxon>Bradyrhizobium</taxon>
    </lineage>
</organism>
<evidence type="ECO:0000313" key="2">
    <source>
        <dbReference type="EMBL" id="XDV55621.1"/>
    </source>
</evidence>